<accession>Q0RXW5</accession>
<organism evidence="7 8">
    <name type="scientific">Rhodococcus jostii (strain RHA1)</name>
    <dbReference type="NCBI Taxonomy" id="101510"/>
    <lineage>
        <taxon>Bacteria</taxon>
        <taxon>Bacillati</taxon>
        <taxon>Actinomycetota</taxon>
        <taxon>Actinomycetes</taxon>
        <taxon>Mycobacteriales</taxon>
        <taxon>Nocardiaceae</taxon>
        <taxon>Rhodococcus</taxon>
    </lineage>
</organism>
<dbReference type="Gene3D" id="3.90.700.10">
    <property type="entry name" value="Succinate dehydrogenase/fumarate reductase flavoprotein, catalytic domain"/>
    <property type="match status" value="1"/>
</dbReference>
<dbReference type="EC" id="1.3.99.1" evidence="7"/>
<dbReference type="Gene3D" id="3.50.50.60">
    <property type="entry name" value="FAD/NAD(P)-binding domain"/>
    <property type="match status" value="1"/>
</dbReference>
<dbReference type="SUPFAM" id="SSF46977">
    <property type="entry name" value="Succinate dehydrogenase/fumarate reductase flavoprotein C-terminal domain"/>
    <property type="match status" value="1"/>
</dbReference>
<dbReference type="OrthoDB" id="9805351at2"/>
<dbReference type="GO" id="GO:0033765">
    <property type="term" value="F:steroid dehydrogenase activity, acting on the CH-CH group of donors"/>
    <property type="evidence" value="ECO:0007669"/>
    <property type="project" value="UniProtKB-ARBA"/>
</dbReference>
<dbReference type="InterPro" id="IPR030664">
    <property type="entry name" value="SdhA/FrdA/AprA"/>
</dbReference>
<keyword evidence="1" id="KW-0285">Flavoprotein</keyword>
<keyword evidence="7" id="KW-0614">Plasmid</keyword>
<evidence type="ECO:0000259" key="5">
    <source>
        <dbReference type="Pfam" id="PF00890"/>
    </source>
</evidence>
<dbReference type="PATRIC" id="fig|101510.16.peg.8155"/>
<name>Q0RXW5_RHOJR</name>
<dbReference type="Pfam" id="PF00890">
    <property type="entry name" value="FAD_binding_2"/>
    <property type="match status" value="1"/>
</dbReference>
<dbReference type="EMBL" id="CP000432">
    <property type="protein sequence ID" value="ABG99871.1"/>
    <property type="molecule type" value="Genomic_DNA"/>
</dbReference>
<dbReference type="PIRSF" id="PIRSF000171">
    <property type="entry name" value="SDHA_APRA_LASPO"/>
    <property type="match status" value="1"/>
</dbReference>
<dbReference type="Proteomes" id="UP000008710">
    <property type="component" value="Plasmid pRHL1"/>
</dbReference>
<dbReference type="SUPFAM" id="SSF51905">
    <property type="entry name" value="FAD/NAD(P)-binding domain"/>
    <property type="match status" value="1"/>
</dbReference>
<evidence type="ECO:0000256" key="3">
    <source>
        <dbReference type="PIRSR" id="PIRSR000171-1"/>
    </source>
</evidence>
<dbReference type="PANTHER" id="PTHR11632">
    <property type="entry name" value="SUCCINATE DEHYDROGENASE 2 FLAVOPROTEIN SUBUNIT"/>
    <property type="match status" value="1"/>
</dbReference>
<gene>
    <name evidence="7" type="ordered locus">RHA1_ro08827</name>
</gene>
<dbReference type="PANTHER" id="PTHR11632:SF51">
    <property type="entry name" value="SUCCINATE DEHYDROGENASE [UBIQUINONE] FLAVOPROTEIN SUBUNIT, MITOCHONDRIAL"/>
    <property type="match status" value="1"/>
</dbReference>
<evidence type="ECO:0000256" key="2">
    <source>
        <dbReference type="ARBA" id="ARBA00023002"/>
    </source>
</evidence>
<evidence type="ECO:0000313" key="8">
    <source>
        <dbReference type="Proteomes" id="UP000008710"/>
    </source>
</evidence>
<feature type="domain" description="FAD-dependent oxidoreductase 2 FAD-binding" evidence="5">
    <location>
        <begin position="12"/>
        <end position="393"/>
    </location>
</feature>
<evidence type="ECO:0000259" key="6">
    <source>
        <dbReference type="Pfam" id="PF02910"/>
    </source>
</evidence>
<dbReference type="InterPro" id="IPR003953">
    <property type="entry name" value="FAD-dep_OxRdtase_2_FAD-bd"/>
</dbReference>
<keyword evidence="2 7" id="KW-0560">Oxidoreductase</keyword>
<dbReference type="PRINTS" id="PR00368">
    <property type="entry name" value="FADPNR"/>
</dbReference>
<feature type="active site" description="Proton acceptor" evidence="3">
    <location>
        <position position="289"/>
    </location>
</feature>
<feature type="domain" description="Fumarate reductase/succinate dehydrogenase flavoprotein-like C-terminal" evidence="6">
    <location>
        <begin position="448"/>
        <end position="569"/>
    </location>
</feature>
<dbReference type="Gene3D" id="1.20.58.100">
    <property type="entry name" value="Fumarate reductase/succinate dehydrogenase flavoprotein-like, C-terminal domain"/>
    <property type="match status" value="1"/>
</dbReference>
<dbReference type="InterPro" id="IPR037099">
    <property type="entry name" value="Fum_R/Succ_DH_flav-like_C_sf"/>
</dbReference>
<dbReference type="InterPro" id="IPR015939">
    <property type="entry name" value="Fum_Rdtase/Succ_DH_flav-like_C"/>
</dbReference>
<evidence type="ECO:0000256" key="4">
    <source>
        <dbReference type="SAM" id="MobiDB-lite"/>
    </source>
</evidence>
<feature type="compositionally biased region" description="Polar residues" evidence="4">
    <location>
        <begin position="568"/>
        <end position="578"/>
    </location>
</feature>
<sequence>MRTPAYEEVFTDVAIIGSGGAGLMAVLHVHDADPDLDITVISKGAVGRSGCTRMVQGGYNAVLSPLDSIENHFVDTLDGGKYLNDQDLAWTLVNDAPKVIRELETRVGCFFDRAADGSIKQKAFAGQSFDRTVHRGDLTGIEIMARLRDQMFRVKPRELEDVRALDLLLAADGSAAGVTCLDVRRGRFIVVRARVVIVATGGAATMYRIAAPAREKTGDGVAMCMRAGLELRDMEMMQFHPTGLLAGQARMTGAVLEEGLRGAGAHLYNALGERYMSKYDPERMERSTRDVVSRSSYMEIMAGRGTATNGVLIDISHLGAAEVERRFPGMVARTRQIGSDLATGPVEVSPTAHFHMGGVVIDSDCRTSVPGLLVAGEDAGGVHGANRLGGNGVAESTVFGCRAGDTAAVVARERRHGDLDPAAVERSLMLAAAPLDRPGGILPFDLTRRLKDLMWERCGVVRDREGLEEAAKEIDALHEDVADVSVPGPVAFNPAWQEALDLRNQVVVARAIVQSALLREETRGAHARADFPERRDDEWLRYLVVRQGEDGDLTIQSRPVELSRRAPEQTSQPEAKIR</sequence>
<geneLocation type="plasmid" evidence="7 8">
    <name>pRHL1</name>
</geneLocation>
<dbReference type="InterPro" id="IPR036188">
    <property type="entry name" value="FAD/NAD-bd_sf"/>
</dbReference>
<dbReference type="AlphaFoldDB" id="Q0RXW5"/>
<dbReference type="Pfam" id="PF02910">
    <property type="entry name" value="Succ_DH_flav_C"/>
    <property type="match status" value="1"/>
</dbReference>
<feature type="region of interest" description="Disordered" evidence="4">
    <location>
        <begin position="556"/>
        <end position="578"/>
    </location>
</feature>
<dbReference type="SUPFAM" id="SSF56425">
    <property type="entry name" value="Succinate dehydrogenase/fumarate reductase flavoprotein, catalytic domain"/>
    <property type="match status" value="1"/>
</dbReference>
<reference evidence="8" key="1">
    <citation type="journal article" date="2006" name="Proc. Natl. Acad. Sci. U.S.A.">
        <title>The complete genome of Rhodococcus sp. RHA1 provides insights into a catabolic powerhouse.</title>
        <authorList>
            <person name="McLeod M.P."/>
            <person name="Warren R.L."/>
            <person name="Hsiao W.W.L."/>
            <person name="Araki N."/>
            <person name="Myhre M."/>
            <person name="Fernandes C."/>
            <person name="Miyazawa D."/>
            <person name="Wong W."/>
            <person name="Lillquist A.L."/>
            <person name="Wang D."/>
            <person name="Dosanjh M."/>
            <person name="Hara H."/>
            <person name="Petrescu A."/>
            <person name="Morin R.D."/>
            <person name="Yang G."/>
            <person name="Stott J.M."/>
            <person name="Schein J.E."/>
            <person name="Shin H."/>
            <person name="Smailus D."/>
            <person name="Siddiqui A.S."/>
            <person name="Marra M.A."/>
            <person name="Jones S.J.M."/>
            <person name="Holt R."/>
            <person name="Brinkman F.S.L."/>
            <person name="Miyauchi K."/>
            <person name="Fukuda M."/>
            <person name="Davies J.E."/>
            <person name="Mohn W.W."/>
            <person name="Eltis L.D."/>
        </authorList>
    </citation>
    <scope>NUCLEOTIDE SEQUENCE [LARGE SCALE GENOMIC DNA]</scope>
    <source>
        <strain evidence="8">RHA1</strain>
    </source>
</reference>
<evidence type="ECO:0000313" key="7">
    <source>
        <dbReference type="EMBL" id="ABG99871.1"/>
    </source>
</evidence>
<dbReference type="HOGENOM" id="CLU_014312_8_1_11"/>
<dbReference type="InterPro" id="IPR027477">
    <property type="entry name" value="Succ_DH/fumarate_Rdtase_cat_sf"/>
</dbReference>
<protein>
    <submittedName>
        <fullName evidence="7">Succinate dehydrogenase flavoprotein subunit</fullName>
        <ecNumber evidence="7">1.3.99.1</ecNumber>
    </submittedName>
</protein>
<proteinExistence type="predicted"/>
<dbReference type="RefSeq" id="WP_011599552.1">
    <property type="nucleotide sequence ID" value="NC_008269.1"/>
</dbReference>
<evidence type="ECO:0000256" key="1">
    <source>
        <dbReference type="ARBA" id="ARBA00022630"/>
    </source>
</evidence>
<dbReference type="KEGG" id="rha:RHA1_ro08827"/>